<dbReference type="InterPro" id="IPR036322">
    <property type="entry name" value="WD40_repeat_dom_sf"/>
</dbReference>
<feature type="repeat" description="WD" evidence="3">
    <location>
        <begin position="580"/>
        <end position="619"/>
    </location>
</feature>
<dbReference type="OrthoDB" id="1065058at2759"/>
<dbReference type="InterPro" id="IPR036047">
    <property type="entry name" value="F-box-like_dom_sf"/>
</dbReference>
<dbReference type="Pfam" id="PF00400">
    <property type="entry name" value="WD40"/>
    <property type="match status" value="2"/>
</dbReference>
<evidence type="ECO:0000256" key="3">
    <source>
        <dbReference type="PROSITE-ProRule" id="PRU00221"/>
    </source>
</evidence>
<dbReference type="PROSITE" id="PS50181">
    <property type="entry name" value="FBOX"/>
    <property type="match status" value="1"/>
</dbReference>
<dbReference type="InterPro" id="IPR052791">
    <property type="entry name" value="SSM1_domain"/>
</dbReference>
<dbReference type="GO" id="GO:0008252">
    <property type="term" value="F:nucleotidase activity"/>
    <property type="evidence" value="ECO:0007669"/>
    <property type="project" value="TreeGrafter"/>
</dbReference>
<evidence type="ECO:0000256" key="1">
    <source>
        <dbReference type="ARBA" id="ARBA00022574"/>
    </source>
</evidence>
<dbReference type="PANTHER" id="PTHR47438">
    <property type="entry name" value="PHOSPHATE METABOLISM PROTEIN 8-RELATED"/>
    <property type="match status" value="1"/>
</dbReference>
<feature type="region of interest" description="Disordered" evidence="4">
    <location>
        <begin position="727"/>
        <end position="804"/>
    </location>
</feature>
<protein>
    <recommendedName>
        <fullName evidence="5">F-box domain-containing protein</fullName>
    </recommendedName>
</protein>
<dbReference type="GO" id="GO:0006206">
    <property type="term" value="P:pyrimidine nucleobase metabolic process"/>
    <property type="evidence" value="ECO:0007669"/>
    <property type="project" value="TreeGrafter"/>
</dbReference>
<dbReference type="Pfam" id="PF12937">
    <property type="entry name" value="F-box-like"/>
    <property type="match status" value="1"/>
</dbReference>
<feature type="compositionally biased region" description="Polar residues" evidence="4">
    <location>
        <begin position="1062"/>
        <end position="1071"/>
    </location>
</feature>
<dbReference type="PROSITE" id="PS50082">
    <property type="entry name" value="WD_REPEATS_2"/>
    <property type="match status" value="2"/>
</dbReference>
<feature type="compositionally biased region" description="Basic and acidic residues" evidence="4">
    <location>
        <begin position="1"/>
        <end position="11"/>
    </location>
</feature>
<evidence type="ECO:0000313" key="6">
    <source>
        <dbReference type="EMBL" id="KIM27831.1"/>
    </source>
</evidence>
<dbReference type="Gene3D" id="2.130.10.10">
    <property type="entry name" value="YVTN repeat-like/Quinoprotein amine dehydrogenase"/>
    <property type="match status" value="1"/>
</dbReference>
<evidence type="ECO:0000313" key="7">
    <source>
        <dbReference type="Proteomes" id="UP000054097"/>
    </source>
</evidence>
<feature type="compositionally biased region" description="Acidic residues" evidence="4">
    <location>
        <begin position="893"/>
        <end position="903"/>
    </location>
</feature>
<feature type="region of interest" description="Disordered" evidence="4">
    <location>
        <begin position="1040"/>
        <end position="1071"/>
    </location>
</feature>
<dbReference type="PANTHER" id="PTHR47438:SF1">
    <property type="entry name" value="PHOSPHATE METABOLISM PROTEIN 8-RELATED"/>
    <property type="match status" value="1"/>
</dbReference>
<dbReference type="Gene3D" id="1.20.1280.50">
    <property type="match status" value="1"/>
</dbReference>
<dbReference type="SMART" id="SM00320">
    <property type="entry name" value="WD40"/>
    <property type="match status" value="4"/>
</dbReference>
<keyword evidence="7" id="KW-1185">Reference proteome</keyword>
<dbReference type="InterPro" id="IPR001680">
    <property type="entry name" value="WD40_rpt"/>
</dbReference>
<feature type="region of interest" description="Disordered" evidence="4">
    <location>
        <begin position="880"/>
        <end position="924"/>
    </location>
</feature>
<feature type="compositionally biased region" description="Polar residues" evidence="4">
    <location>
        <begin position="750"/>
        <end position="775"/>
    </location>
</feature>
<dbReference type="PROSITE" id="PS50294">
    <property type="entry name" value="WD_REPEATS_REGION"/>
    <property type="match status" value="1"/>
</dbReference>
<proteinExistence type="predicted"/>
<dbReference type="SUPFAM" id="SSF50978">
    <property type="entry name" value="WD40 repeat-like"/>
    <property type="match status" value="1"/>
</dbReference>
<evidence type="ECO:0000256" key="4">
    <source>
        <dbReference type="SAM" id="MobiDB-lite"/>
    </source>
</evidence>
<feature type="compositionally biased region" description="Low complexity" evidence="4">
    <location>
        <begin position="53"/>
        <end position="66"/>
    </location>
</feature>
<feature type="domain" description="F-box" evidence="5">
    <location>
        <begin position="406"/>
        <end position="452"/>
    </location>
</feature>
<evidence type="ECO:0000259" key="5">
    <source>
        <dbReference type="PROSITE" id="PS50181"/>
    </source>
</evidence>
<feature type="region of interest" description="Disordered" evidence="4">
    <location>
        <begin position="1"/>
        <end position="145"/>
    </location>
</feature>
<dbReference type="GO" id="GO:0009166">
    <property type="term" value="P:nucleotide catabolic process"/>
    <property type="evidence" value="ECO:0007669"/>
    <property type="project" value="TreeGrafter"/>
</dbReference>
<keyword evidence="2" id="KW-0677">Repeat</keyword>
<name>A0A0C3B8N1_SERVB</name>
<dbReference type="HOGENOM" id="CLU_009767_0_0_1"/>
<reference evidence="6 7" key="1">
    <citation type="submission" date="2014-04" db="EMBL/GenBank/DDBJ databases">
        <authorList>
            <consortium name="DOE Joint Genome Institute"/>
            <person name="Kuo A."/>
            <person name="Zuccaro A."/>
            <person name="Kohler A."/>
            <person name="Nagy L.G."/>
            <person name="Floudas D."/>
            <person name="Copeland A."/>
            <person name="Barry K.W."/>
            <person name="Cichocki N."/>
            <person name="Veneault-Fourrey C."/>
            <person name="LaButti K."/>
            <person name="Lindquist E.A."/>
            <person name="Lipzen A."/>
            <person name="Lundell T."/>
            <person name="Morin E."/>
            <person name="Murat C."/>
            <person name="Sun H."/>
            <person name="Tunlid A."/>
            <person name="Henrissat B."/>
            <person name="Grigoriev I.V."/>
            <person name="Hibbett D.S."/>
            <person name="Martin F."/>
            <person name="Nordberg H.P."/>
            <person name="Cantor M.N."/>
            <person name="Hua S.X."/>
        </authorList>
    </citation>
    <scope>NUCLEOTIDE SEQUENCE [LARGE SCALE GENOMIC DNA]</scope>
    <source>
        <strain evidence="6 7">MAFF 305830</strain>
    </source>
</reference>
<dbReference type="PROSITE" id="PS00678">
    <property type="entry name" value="WD_REPEATS_1"/>
    <property type="match status" value="1"/>
</dbReference>
<dbReference type="InterPro" id="IPR001810">
    <property type="entry name" value="F-box_dom"/>
</dbReference>
<reference evidence="7" key="2">
    <citation type="submission" date="2015-01" db="EMBL/GenBank/DDBJ databases">
        <title>Evolutionary Origins and Diversification of the Mycorrhizal Mutualists.</title>
        <authorList>
            <consortium name="DOE Joint Genome Institute"/>
            <consortium name="Mycorrhizal Genomics Consortium"/>
            <person name="Kohler A."/>
            <person name="Kuo A."/>
            <person name="Nagy L.G."/>
            <person name="Floudas D."/>
            <person name="Copeland A."/>
            <person name="Barry K.W."/>
            <person name="Cichocki N."/>
            <person name="Veneault-Fourrey C."/>
            <person name="LaButti K."/>
            <person name="Lindquist E.A."/>
            <person name="Lipzen A."/>
            <person name="Lundell T."/>
            <person name="Morin E."/>
            <person name="Murat C."/>
            <person name="Riley R."/>
            <person name="Ohm R."/>
            <person name="Sun H."/>
            <person name="Tunlid A."/>
            <person name="Henrissat B."/>
            <person name="Grigoriev I.V."/>
            <person name="Hibbett D.S."/>
            <person name="Martin F."/>
        </authorList>
    </citation>
    <scope>NUCLEOTIDE SEQUENCE [LARGE SCALE GENOMIC DNA]</scope>
    <source>
        <strain evidence="7">MAFF 305830</strain>
    </source>
</reference>
<feature type="region of interest" description="Disordered" evidence="4">
    <location>
        <begin position="169"/>
        <end position="210"/>
    </location>
</feature>
<dbReference type="STRING" id="933852.A0A0C3B8N1"/>
<dbReference type="EMBL" id="KN824296">
    <property type="protein sequence ID" value="KIM27831.1"/>
    <property type="molecule type" value="Genomic_DNA"/>
</dbReference>
<feature type="compositionally biased region" description="Low complexity" evidence="4">
    <location>
        <begin position="112"/>
        <end position="122"/>
    </location>
</feature>
<organism evidence="6 7">
    <name type="scientific">Serendipita vermifera MAFF 305830</name>
    <dbReference type="NCBI Taxonomy" id="933852"/>
    <lineage>
        <taxon>Eukaryota</taxon>
        <taxon>Fungi</taxon>
        <taxon>Dikarya</taxon>
        <taxon>Basidiomycota</taxon>
        <taxon>Agaricomycotina</taxon>
        <taxon>Agaricomycetes</taxon>
        <taxon>Sebacinales</taxon>
        <taxon>Serendipitaceae</taxon>
        <taxon>Serendipita</taxon>
    </lineage>
</organism>
<dbReference type="AlphaFoldDB" id="A0A0C3B8N1"/>
<evidence type="ECO:0000256" key="2">
    <source>
        <dbReference type="ARBA" id="ARBA00022737"/>
    </source>
</evidence>
<dbReference type="InterPro" id="IPR019775">
    <property type="entry name" value="WD40_repeat_CS"/>
</dbReference>
<accession>A0A0C3B8N1</accession>
<sequence>MRAASGDEKPGLRRLRSTTNSTLSLKSPTNGTSSAMPTASRHAAQDSIDEPKTPTATNANLLNNNPKRNGPLHPPVAFRRVSAPPPPANNNRQSNIPARPSAPVNIPDSLESSVVSAVRSARPPQTGANGGPHVINGNSRPRGATVTQGSTALTLEDLTMDSTHSYPSLLDETTDAPQQRTGIPRQPSYTNTVPWSSRGSLHSHSGELNGEINQNGVGSMFQLMADPNLPPSATGSVWEGDGNTASFGMETEIMEHDDVDEDLADAIDAVHTAHTRKVLHFKRLLEKAHSNSAAQLHALQAELKLLRATLDKERAINHQNELARDRDRLSLSLRKSTAKSEEGVTLVDALRGDGSGNFNESAVRKAVRGLPMAERMRLIGIILDCCIPGDISQQIRLLEKYQRSTFDILTHLPVGIALAILRSLTVAELLSVEPVSRKWKDLVHQPALWRHHCLVLTQTDPVPLRPPAKPEDWEPLYRSLHHREANWKHALPQHLRFLNGHTGYCTTLLLKGKRLFSGSYDETIRVWDIDTGEEKKCLRVQKAVSCLDFLAEEEVFAVGFHDIGRVLLFSSLTFEPLQTLQGHLYGIKALALSSKYLVSAGADKALVCWDWRSGDKIVKFGQQTNTNIGVQILRSGSGRVADDVGERFVSVTIDGVVRVFSIKRREMISQFNLAHLGVGDPVLSAKIAGVGIGVNTLAWFAAEGNQMTCATKSIILHLEWVEEGESPTGVTTSALSSPTTSSGPRTPTTQIPSTPRSRNVSALKSSGGTINSSPGSPALRRTTTTPRLSVPTTPGARNPSMPPVSMKNIPRTPSAGAPNQLVVPVRRGSNGLTAPPRIIAVIETPDIAVGAVDPRKRRVVTATRFALRTGADRRIFVSTHRDKAAVKGSSTEDGNEERVEESDSSMTPTETDPDTPILGHSRRSSVSTVHSAISAVSNSSFVDGVRKPKIKYPVDFATEVDPLTGVWGALATCEEPPMGVEGVTGGFPAKFKGLATPTMNPMSFALSHEDVVVGCADGTIYVMNFVGYKYSRQIPLDGPNEDDASHSFDETAFSDNLDHSPSIPNLSISEQ</sequence>
<feature type="repeat" description="WD" evidence="3">
    <location>
        <begin position="498"/>
        <end position="537"/>
    </location>
</feature>
<dbReference type="Proteomes" id="UP000054097">
    <property type="component" value="Unassembled WGS sequence"/>
</dbReference>
<gene>
    <name evidence="6" type="ORF">M408DRAFT_329771</name>
</gene>
<feature type="compositionally biased region" description="Polar residues" evidence="4">
    <location>
        <begin position="17"/>
        <end position="37"/>
    </location>
</feature>
<feature type="compositionally biased region" description="Low complexity" evidence="4">
    <location>
        <begin position="731"/>
        <end position="749"/>
    </location>
</feature>
<feature type="compositionally biased region" description="Low complexity" evidence="4">
    <location>
        <begin position="780"/>
        <end position="794"/>
    </location>
</feature>
<dbReference type="SUPFAM" id="SSF81383">
    <property type="entry name" value="F-box domain"/>
    <property type="match status" value="1"/>
</dbReference>
<feature type="compositionally biased region" description="Polar residues" evidence="4">
    <location>
        <begin position="175"/>
        <end position="203"/>
    </location>
</feature>
<keyword evidence="1 3" id="KW-0853">WD repeat</keyword>
<dbReference type="InterPro" id="IPR015943">
    <property type="entry name" value="WD40/YVTN_repeat-like_dom_sf"/>
</dbReference>